<evidence type="ECO:0000256" key="8">
    <source>
        <dbReference type="ARBA" id="ARBA00023004"/>
    </source>
</evidence>
<feature type="transmembrane region" description="Helical" evidence="12">
    <location>
        <begin position="34"/>
        <end position="54"/>
    </location>
</feature>
<reference evidence="15" key="1">
    <citation type="submission" date="2014-02" db="EMBL/GenBank/DDBJ databases">
        <authorList>
            <person name="Gan H."/>
        </authorList>
    </citation>
    <scope>NUCLEOTIDE SEQUENCE [LARGE SCALE GENOMIC DNA]</scope>
    <source>
        <strain evidence="15">S1</strain>
    </source>
</reference>
<dbReference type="InterPro" id="IPR015876">
    <property type="entry name" value="Acyl-CoA_DS"/>
</dbReference>
<keyword evidence="10 12" id="KW-0472">Membrane</keyword>
<evidence type="ECO:0000256" key="4">
    <source>
        <dbReference type="ARBA" id="ARBA00022692"/>
    </source>
</evidence>
<keyword evidence="3" id="KW-0444">Lipid biosynthesis</keyword>
<dbReference type="AlphaFoldDB" id="A0A1L1PPP3"/>
<dbReference type="EC" id="1.14.19.-" evidence="14"/>
<dbReference type="EMBL" id="CCAE010000010">
    <property type="protein sequence ID" value="CDN87315.1"/>
    <property type="molecule type" value="Genomic_DNA"/>
</dbReference>
<feature type="transmembrane region" description="Helical" evidence="12">
    <location>
        <begin position="7"/>
        <end position="28"/>
    </location>
</feature>
<evidence type="ECO:0000259" key="13">
    <source>
        <dbReference type="Pfam" id="PF00487"/>
    </source>
</evidence>
<dbReference type="PANTHER" id="PTHR11351">
    <property type="entry name" value="ACYL-COA DESATURASE"/>
    <property type="match status" value="1"/>
</dbReference>
<evidence type="ECO:0000256" key="11">
    <source>
        <dbReference type="ARBA" id="ARBA00023160"/>
    </source>
</evidence>
<evidence type="ECO:0000256" key="6">
    <source>
        <dbReference type="ARBA" id="ARBA00022989"/>
    </source>
</evidence>
<evidence type="ECO:0000256" key="12">
    <source>
        <dbReference type="SAM" id="Phobius"/>
    </source>
</evidence>
<gene>
    <name evidence="14" type="ORF">BN948_01735</name>
</gene>
<keyword evidence="11" id="KW-0275">Fatty acid biosynthesis</keyword>
<reference evidence="15" key="2">
    <citation type="submission" date="2014-11" db="EMBL/GenBank/DDBJ databases">
        <title>Draft genome sequence of Hydrogenophaga intermedia S1.</title>
        <authorList>
            <person name="Gan H.M."/>
            <person name="Chew T.H."/>
            <person name="Stolz A."/>
        </authorList>
    </citation>
    <scope>NUCLEOTIDE SEQUENCE [LARGE SCALE GENOMIC DNA]</scope>
    <source>
        <strain evidence="15">S1</strain>
    </source>
</reference>
<evidence type="ECO:0000256" key="3">
    <source>
        <dbReference type="ARBA" id="ARBA00022516"/>
    </source>
</evidence>
<keyword evidence="5" id="KW-0276">Fatty acid metabolism</keyword>
<comment type="subcellular location">
    <subcellularLocation>
        <location evidence="1">Membrane</location>
        <topology evidence="1">Multi-pass membrane protein</topology>
    </subcellularLocation>
</comment>
<dbReference type="GO" id="GO:0016717">
    <property type="term" value="F:oxidoreductase activity, acting on paired donors, with oxidation of a pair of donors resulting in the reduction of molecular oxygen to two molecules of water"/>
    <property type="evidence" value="ECO:0007669"/>
    <property type="project" value="InterPro"/>
</dbReference>
<evidence type="ECO:0000256" key="5">
    <source>
        <dbReference type="ARBA" id="ARBA00022832"/>
    </source>
</evidence>
<keyword evidence="7 14" id="KW-0560">Oxidoreductase</keyword>
<organism evidence="14 15">
    <name type="scientific">Hydrogenophaga intermedia</name>
    <dbReference type="NCBI Taxonomy" id="65786"/>
    <lineage>
        <taxon>Bacteria</taxon>
        <taxon>Pseudomonadati</taxon>
        <taxon>Pseudomonadota</taxon>
        <taxon>Betaproteobacteria</taxon>
        <taxon>Burkholderiales</taxon>
        <taxon>Comamonadaceae</taxon>
        <taxon>Hydrogenophaga</taxon>
    </lineage>
</organism>
<keyword evidence="6 12" id="KW-1133">Transmembrane helix</keyword>
<feature type="domain" description="Fatty acid desaturase" evidence="13">
    <location>
        <begin position="33"/>
        <end position="243"/>
    </location>
</feature>
<name>A0A1L1PPP3_HYDIT</name>
<evidence type="ECO:0000256" key="2">
    <source>
        <dbReference type="ARBA" id="ARBA00008749"/>
    </source>
</evidence>
<evidence type="ECO:0000256" key="7">
    <source>
        <dbReference type="ARBA" id="ARBA00023002"/>
    </source>
</evidence>
<dbReference type="Pfam" id="PF00487">
    <property type="entry name" value="FA_desaturase"/>
    <property type="match status" value="1"/>
</dbReference>
<evidence type="ECO:0000313" key="14">
    <source>
        <dbReference type="EMBL" id="CDN87315.1"/>
    </source>
</evidence>
<evidence type="ECO:0000256" key="10">
    <source>
        <dbReference type="ARBA" id="ARBA00023136"/>
    </source>
</evidence>
<dbReference type="PANTHER" id="PTHR11351:SF31">
    <property type="entry name" value="DESATURASE 1, ISOFORM A-RELATED"/>
    <property type="match status" value="1"/>
</dbReference>
<evidence type="ECO:0000256" key="1">
    <source>
        <dbReference type="ARBA" id="ARBA00004141"/>
    </source>
</evidence>
<evidence type="ECO:0000313" key="15">
    <source>
        <dbReference type="Proteomes" id="UP000028878"/>
    </source>
</evidence>
<dbReference type="InterPro" id="IPR005804">
    <property type="entry name" value="FA_desaturase_dom"/>
</dbReference>
<keyword evidence="8" id="KW-0408">Iron</keyword>
<proteinExistence type="inferred from homology"/>
<dbReference type="Proteomes" id="UP000028878">
    <property type="component" value="Unassembled WGS sequence"/>
</dbReference>
<evidence type="ECO:0000256" key="9">
    <source>
        <dbReference type="ARBA" id="ARBA00023098"/>
    </source>
</evidence>
<dbReference type="RefSeq" id="WP_035621177.1">
    <property type="nucleotide sequence ID" value="NZ_CCAE010000010.1"/>
</dbReference>
<accession>A0A1L1PPP3</accession>
<dbReference type="GO" id="GO:0016020">
    <property type="term" value="C:membrane"/>
    <property type="evidence" value="ECO:0007669"/>
    <property type="project" value="UniProtKB-SubCell"/>
</dbReference>
<comment type="similarity">
    <text evidence="2">Belongs to the fatty acid desaturase type 2 family.</text>
</comment>
<protein>
    <submittedName>
        <fullName evidence="14">Delta-9 acyl-phospholipid desaturase</fullName>
        <ecNumber evidence="14">1.14.19.-</ecNumber>
    </submittedName>
</protein>
<keyword evidence="9" id="KW-0443">Lipid metabolism</keyword>
<keyword evidence="15" id="KW-1185">Reference proteome</keyword>
<sequence length="247" mass="28033">MLRQRLWMIPIGQWVGYLGAALALWALWEGLSPWWLLAWASGHVLGGLAISVALHRYFTHGAFQTTPFWHTAMALASCIVLQGSPLAWAAAHQTHHAHSDGQGDPHDTRLWYLLWKTYRAVPMVRWRLQALLDDRVLKAVHRNALVVALAWVLLLLALGLATGTFLAPLVFGYLAPMGTVQLVGAVHQVASHRGGGARDMPWLEWLLPAAGEWRHAHHHDHPRDAQLGRRWWHLDYGWWFIRAIRTK</sequence>
<dbReference type="GO" id="GO:0006633">
    <property type="term" value="P:fatty acid biosynthetic process"/>
    <property type="evidence" value="ECO:0007669"/>
    <property type="project" value="UniProtKB-KW"/>
</dbReference>
<feature type="transmembrane region" description="Helical" evidence="12">
    <location>
        <begin position="144"/>
        <end position="167"/>
    </location>
</feature>
<keyword evidence="4 12" id="KW-0812">Transmembrane</keyword>